<dbReference type="SUPFAM" id="SSF88659">
    <property type="entry name" value="Sigma3 and sigma4 domains of RNA polymerase sigma factors"/>
    <property type="match status" value="1"/>
</dbReference>
<dbReference type="InterPro" id="IPR036388">
    <property type="entry name" value="WH-like_DNA-bd_sf"/>
</dbReference>
<comment type="caution">
    <text evidence="8">The sequence shown here is derived from an EMBL/GenBank/DDBJ whole genome shotgun (WGS) entry which is preliminary data.</text>
</comment>
<evidence type="ECO:0000259" key="7">
    <source>
        <dbReference type="Pfam" id="PF08281"/>
    </source>
</evidence>
<organism evidence="8 9">
    <name type="scientific">Humibacillus xanthopallidus</name>
    <dbReference type="NCBI Taxonomy" id="412689"/>
    <lineage>
        <taxon>Bacteria</taxon>
        <taxon>Bacillati</taxon>
        <taxon>Actinomycetota</taxon>
        <taxon>Actinomycetes</taxon>
        <taxon>Micrococcales</taxon>
        <taxon>Intrasporangiaceae</taxon>
        <taxon>Humibacillus</taxon>
    </lineage>
</organism>
<feature type="domain" description="RNA polymerase sigma-70 region 2" evidence="6">
    <location>
        <begin position="13"/>
        <end position="78"/>
    </location>
</feature>
<dbReference type="SUPFAM" id="SSF88946">
    <property type="entry name" value="Sigma2 domain of RNA polymerase sigma factors"/>
    <property type="match status" value="1"/>
</dbReference>
<dbReference type="GO" id="GO:0016987">
    <property type="term" value="F:sigma factor activity"/>
    <property type="evidence" value="ECO:0007669"/>
    <property type="project" value="UniProtKB-KW"/>
</dbReference>
<keyword evidence="5" id="KW-0804">Transcription</keyword>
<proteinExistence type="inferred from homology"/>
<dbReference type="InterPro" id="IPR013324">
    <property type="entry name" value="RNA_pol_sigma_r3/r4-like"/>
</dbReference>
<name>A0A543HTZ3_9MICO</name>
<dbReference type="EMBL" id="VFPM01000002">
    <property type="protein sequence ID" value="TQM61760.1"/>
    <property type="molecule type" value="Genomic_DNA"/>
</dbReference>
<dbReference type="NCBIfam" id="TIGR02983">
    <property type="entry name" value="SigE-fam_strep"/>
    <property type="match status" value="1"/>
</dbReference>
<dbReference type="CDD" id="cd06171">
    <property type="entry name" value="Sigma70_r4"/>
    <property type="match status" value="1"/>
</dbReference>
<accession>A0A543HTZ3</accession>
<dbReference type="Pfam" id="PF08281">
    <property type="entry name" value="Sigma70_r4_2"/>
    <property type="match status" value="1"/>
</dbReference>
<dbReference type="Proteomes" id="UP000316747">
    <property type="component" value="Unassembled WGS sequence"/>
</dbReference>
<evidence type="ECO:0000259" key="6">
    <source>
        <dbReference type="Pfam" id="PF04542"/>
    </source>
</evidence>
<gene>
    <name evidence="8" type="ORF">FBY41_1776</name>
</gene>
<dbReference type="NCBIfam" id="TIGR02937">
    <property type="entry name" value="sigma70-ECF"/>
    <property type="match status" value="1"/>
</dbReference>
<sequence>MRRRDEAAFRAFVDERQGLLRRRAFLLCGNWADGDELVQEALARVYVAWPRIGAGAETAYTRRTMLNLYLNDQRKRKREVLTDTPPEPATTDHDRELAMTLTALLADLPEKQRAVLVLRFWEDLTVPQIAECTGVAEGTIKSHIHRGLAALRDRLAEPPLTGAGAAT</sequence>
<reference evidence="8 9" key="1">
    <citation type="submission" date="2019-06" db="EMBL/GenBank/DDBJ databases">
        <title>Genome sequencing of plant associated microbes to promote plant fitness in Sorghum bicolor and Oryza sativa.</title>
        <authorList>
            <person name="Coleman-Derr D."/>
        </authorList>
    </citation>
    <scope>NUCLEOTIDE SEQUENCE [LARGE SCALE GENOMIC DNA]</scope>
    <source>
        <strain evidence="8 9">KV-663</strain>
    </source>
</reference>
<dbReference type="InterPro" id="IPR013249">
    <property type="entry name" value="RNA_pol_sigma70_r4_t2"/>
</dbReference>
<dbReference type="Pfam" id="PF04542">
    <property type="entry name" value="Sigma70_r2"/>
    <property type="match status" value="1"/>
</dbReference>
<dbReference type="InterPro" id="IPR039425">
    <property type="entry name" value="RNA_pol_sigma-70-like"/>
</dbReference>
<evidence type="ECO:0000256" key="2">
    <source>
        <dbReference type="ARBA" id="ARBA00023015"/>
    </source>
</evidence>
<evidence type="ECO:0000313" key="9">
    <source>
        <dbReference type="Proteomes" id="UP000316747"/>
    </source>
</evidence>
<protein>
    <submittedName>
        <fullName evidence="8">RNA polymerase sigma-70 factor (Sigma-E family)</fullName>
    </submittedName>
</protein>
<dbReference type="PANTHER" id="PTHR43133">
    <property type="entry name" value="RNA POLYMERASE ECF-TYPE SIGMA FACTO"/>
    <property type="match status" value="1"/>
</dbReference>
<dbReference type="RefSeq" id="WP_141843599.1">
    <property type="nucleotide sequence ID" value="NZ_VFPM01000002.1"/>
</dbReference>
<evidence type="ECO:0000256" key="4">
    <source>
        <dbReference type="ARBA" id="ARBA00023125"/>
    </source>
</evidence>
<dbReference type="InterPro" id="IPR014325">
    <property type="entry name" value="RNA_pol_sigma-E_actinobac"/>
</dbReference>
<dbReference type="AlphaFoldDB" id="A0A543HTZ3"/>
<dbReference type="Gene3D" id="1.10.10.10">
    <property type="entry name" value="Winged helix-like DNA-binding domain superfamily/Winged helix DNA-binding domain"/>
    <property type="match status" value="1"/>
</dbReference>
<evidence type="ECO:0000313" key="8">
    <source>
        <dbReference type="EMBL" id="TQM61760.1"/>
    </source>
</evidence>
<keyword evidence="4" id="KW-0238">DNA-binding</keyword>
<evidence type="ECO:0000256" key="5">
    <source>
        <dbReference type="ARBA" id="ARBA00023163"/>
    </source>
</evidence>
<evidence type="ECO:0000256" key="1">
    <source>
        <dbReference type="ARBA" id="ARBA00010641"/>
    </source>
</evidence>
<evidence type="ECO:0000256" key="3">
    <source>
        <dbReference type="ARBA" id="ARBA00023082"/>
    </source>
</evidence>
<keyword evidence="2" id="KW-0805">Transcription regulation</keyword>
<dbReference type="InterPro" id="IPR013325">
    <property type="entry name" value="RNA_pol_sigma_r2"/>
</dbReference>
<keyword evidence="9" id="KW-1185">Reference proteome</keyword>
<keyword evidence="3" id="KW-0731">Sigma factor</keyword>
<dbReference type="PANTHER" id="PTHR43133:SF50">
    <property type="entry name" value="ECF RNA POLYMERASE SIGMA FACTOR SIGM"/>
    <property type="match status" value="1"/>
</dbReference>
<dbReference type="GO" id="GO:0003677">
    <property type="term" value="F:DNA binding"/>
    <property type="evidence" value="ECO:0007669"/>
    <property type="project" value="UniProtKB-KW"/>
</dbReference>
<dbReference type="GO" id="GO:0006352">
    <property type="term" value="P:DNA-templated transcription initiation"/>
    <property type="evidence" value="ECO:0007669"/>
    <property type="project" value="InterPro"/>
</dbReference>
<comment type="similarity">
    <text evidence="1">Belongs to the sigma-70 factor family. ECF subfamily.</text>
</comment>
<dbReference type="Gene3D" id="1.10.1740.10">
    <property type="match status" value="1"/>
</dbReference>
<dbReference type="InterPro" id="IPR007627">
    <property type="entry name" value="RNA_pol_sigma70_r2"/>
</dbReference>
<feature type="domain" description="RNA polymerase sigma factor 70 region 4 type 2" evidence="7">
    <location>
        <begin position="101"/>
        <end position="151"/>
    </location>
</feature>
<dbReference type="OrthoDB" id="3692620at2"/>
<dbReference type="InterPro" id="IPR014284">
    <property type="entry name" value="RNA_pol_sigma-70_dom"/>
</dbReference>